<evidence type="ECO:0000256" key="1">
    <source>
        <dbReference type="SAM" id="MobiDB-lite"/>
    </source>
</evidence>
<evidence type="ECO:0000313" key="2">
    <source>
        <dbReference type="EMBL" id="MBB3986980.1"/>
    </source>
</evidence>
<dbReference type="Proteomes" id="UP000541426">
    <property type="component" value="Unassembled WGS sequence"/>
</dbReference>
<dbReference type="InterPro" id="IPR027417">
    <property type="entry name" value="P-loop_NTPase"/>
</dbReference>
<gene>
    <name evidence="2" type="ORF">GGQ68_003324</name>
</gene>
<dbReference type="RefSeq" id="WP_183967774.1">
    <property type="nucleotide sequence ID" value="NZ_BAABBZ010000019.1"/>
</dbReference>
<organism evidence="2 3">
    <name type="scientific">Sagittula marina</name>
    <dbReference type="NCBI Taxonomy" id="943940"/>
    <lineage>
        <taxon>Bacteria</taxon>
        <taxon>Pseudomonadati</taxon>
        <taxon>Pseudomonadota</taxon>
        <taxon>Alphaproteobacteria</taxon>
        <taxon>Rhodobacterales</taxon>
        <taxon>Roseobacteraceae</taxon>
        <taxon>Sagittula</taxon>
    </lineage>
</organism>
<protein>
    <submittedName>
        <fullName evidence="2">Protein ImuA</fullName>
    </submittedName>
</protein>
<dbReference type="EMBL" id="JACIEJ010000008">
    <property type="protein sequence ID" value="MBB3986980.1"/>
    <property type="molecule type" value="Genomic_DNA"/>
</dbReference>
<reference evidence="2 3" key="1">
    <citation type="submission" date="2020-08" db="EMBL/GenBank/DDBJ databases">
        <title>Genomic Encyclopedia of Type Strains, Phase IV (KMG-IV): sequencing the most valuable type-strain genomes for metagenomic binning, comparative biology and taxonomic classification.</title>
        <authorList>
            <person name="Goeker M."/>
        </authorList>
    </citation>
    <scope>NUCLEOTIDE SEQUENCE [LARGE SCALE GENOMIC DNA]</scope>
    <source>
        <strain evidence="2 3">DSM 102235</strain>
    </source>
</reference>
<feature type="compositionally biased region" description="Pro residues" evidence="1">
    <location>
        <begin position="200"/>
        <end position="211"/>
    </location>
</feature>
<evidence type="ECO:0000313" key="3">
    <source>
        <dbReference type="Proteomes" id="UP000541426"/>
    </source>
</evidence>
<dbReference type="AlphaFoldDB" id="A0A7W6DPQ1"/>
<accession>A0A7W6DPQ1</accession>
<feature type="region of interest" description="Disordered" evidence="1">
    <location>
        <begin position="199"/>
        <end position="219"/>
    </location>
</feature>
<proteinExistence type="predicted"/>
<dbReference type="Gene3D" id="3.40.50.300">
    <property type="entry name" value="P-loop containing nucleotide triphosphate hydrolases"/>
    <property type="match status" value="1"/>
</dbReference>
<dbReference type="SUPFAM" id="SSF52540">
    <property type="entry name" value="P-loop containing nucleoside triphosphate hydrolases"/>
    <property type="match status" value="1"/>
</dbReference>
<sequence length="219" mass="23592">MKTSALLTRGSHRSPPSLSLVEGIDFALSRVHEICGAARRTLALQVAARALQGRDGPLIWITADRDRTMLCAPAVAAFLPPGRVLFVTPEQRRDGLWAMEEALKDGGAPVVVTEVAEPPGMTPVRRLHLAAETGATSGPHIPLGLLLTPGDGGAPGIETRWRCDPAHMETRPGWRLERLRARMLPPSTWHWTGTKATAWTPPPQQAPPGHPAPVRLGKV</sequence>
<name>A0A7W6DPQ1_9RHOB</name>
<keyword evidence="3" id="KW-1185">Reference proteome</keyword>
<comment type="caution">
    <text evidence="2">The sequence shown here is derived from an EMBL/GenBank/DDBJ whole genome shotgun (WGS) entry which is preliminary data.</text>
</comment>